<keyword evidence="2" id="KW-1185">Reference proteome</keyword>
<gene>
    <name evidence="1" type="ORF">L596_028798</name>
</gene>
<sequence>MSPRSLRSALLKRRGEASMLVKAEAKAKIRPNGAFTPFTVACFPKKTKASTSRNPSRVVQKTLVRQKANASPALAETPKESDSLKDLIDLAIFTYFFKKKHCLHVIDLFDDARRVELKQRYDSGNQPSLEEMLTVYKQETQRGRAPEVEGVWKCKRCRATIRGFNKGQVQKQHVTKHVLFKIPCDVKACQKKSVSPEAFRRHLKVDHKRCLDDLTPTFYNQLYTKVAEIYKKKCEEMIHKCFPKS</sequence>
<dbReference type="AlphaFoldDB" id="A0A4U5LZE7"/>
<reference evidence="1 2" key="1">
    <citation type="journal article" date="2015" name="Genome Biol.">
        <title>Comparative genomics of Steinernema reveals deeply conserved gene regulatory networks.</title>
        <authorList>
            <person name="Dillman A.R."/>
            <person name="Macchietto M."/>
            <person name="Porter C.F."/>
            <person name="Rogers A."/>
            <person name="Williams B."/>
            <person name="Antoshechkin I."/>
            <person name="Lee M.M."/>
            <person name="Goodwin Z."/>
            <person name="Lu X."/>
            <person name="Lewis E.E."/>
            <person name="Goodrich-Blair H."/>
            <person name="Stock S.P."/>
            <person name="Adams B.J."/>
            <person name="Sternberg P.W."/>
            <person name="Mortazavi A."/>
        </authorList>
    </citation>
    <scope>NUCLEOTIDE SEQUENCE [LARGE SCALE GENOMIC DNA]</scope>
    <source>
        <strain evidence="1 2">ALL</strain>
    </source>
</reference>
<comment type="caution">
    <text evidence="1">The sequence shown here is derived from an EMBL/GenBank/DDBJ whole genome shotgun (WGS) entry which is preliminary data.</text>
</comment>
<evidence type="ECO:0000313" key="2">
    <source>
        <dbReference type="Proteomes" id="UP000298663"/>
    </source>
</evidence>
<name>A0A4U5LZE7_STECR</name>
<protein>
    <submittedName>
        <fullName evidence="1">Uncharacterized protein</fullName>
    </submittedName>
</protein>
<accession>A0A4U5LZE7</accession>
<reference evidence="1 2" key="2">
    <citation type="journal article" date="2019" name="G3 (Bethesda)">
        <title>Hybrid Assembly of the Genome of the Entomopathogenic Nematode Steinernema carpocapsae Identifies the X-Chromosome.</title>
        <authorList>
            <person name="Serra L."/>
            <person name="Macchietto M."/>
            <person name="Macias-Munoz A."/>
            <person name="McGill C.J."/>
            <person name="Rodriguez I.M."/>
            <person name="Rodriguez B."/>
            <person name="Murad R."/>
            <person name="Mortazavi A."/>
        </authorList>
    </citation>
    <scope>NUCLEOTIDE SEQUENCE [LARGE SCALE GENOMIC DNA]</scope>
    <source>
        <strain evidence="1 2">ALL</strain>
    </source>
</reference>
<proteinExistence type="predicted"/>
<dbReference type="EMBL" id="AZBU02000011">
    <property type="protein sequence ID" value="TKR61720.1"/>
    <property type="molecule type" value="Genomic_DNA"/>
</dbReference>
<organism evidence="1 2">
    <name type="scientific">Steinernema carpocapsae</name>
    <name type="common">Entomopathogenic nematode</name>
    <dbReference type="NCBI Taxonomy" id="34508"/>
    <lineage>
        <taxon>Eukaryota</taxon>
        <taxon>Metazoa</taxon>
        <taxon>Ecdysozoa</taxon>
        <taxon>Nematoda</taxon>
        <taxon>Chromadorea</taxon>
        <taxon>Rhabditida</taxon>
        <taxon>Tylenchina</taxon>
        <taxon>Panagrolaimomorpha</taxon>
        <taxon>Strongyloidoidea</taxon>
        <taxon>Steinernematidae</taxon>
        <taxon>Steinernema</taxon>
    </lineage>
</organism>
<dbReference type="Proteomes" id="UP000298663">
    <property type="component" value="Unassembled WGS sequence"/>
</dbReference>
<evidence type="ECO:0000313" key="1">
    <source>
        <dbReference type="EMBL" id="TKR61720.1"/>
    </source>
</evidence>